<dbReference type="Pfam" id="PF00632">
    <property type="entry name" value="HECT"/>
    <property type="match status" value="1"/>
</dbReference>
<dbReference type="SUPFAM" id="SSF56204">
    <property type="entry name" value="Hect, E3 ligase catalytic domain"/>
    <property type="match status" value="1"/>
</dbReference>
<evidence type="ECO:0000313" key="4">
    <source>
        <dbReference type="EMBL" id="PKC12035.1"/>
    </source>
</evidence>
<protein>
    <recommendedName>
        <fullName evidence="3">HECT domain-containing protein</fullName>
    </recommendedName>
</protein>
<evidence type="ECO:0000256" key="2">
    <source>
        <dbReference type="SAM" id="MobiDB-lite"/>
    </source>
</evidence>
<organism evidence="4 5">
    <name type="scientific">Rhizophagus irregularis</name>
    <dbReference type="NCBI Taxonomy" id="588596"/>
    <lineage>
        <taxon>Eukaryota</taxon>
        <taxon>Fungi</taxon>
        <taxon>Fungi incertae sedis</taxon>
        <taxon>Mucoromycota</taxon>
        <taxon>Glomeromycotina</taxon>
        <taxon>Glomeromycetes</taxon>
        <taxon>Glomerales</taxon>
        <taxon>Glomeraceae</taxon>
        <taxon>Rhizophagus</taxon>
    </lineage>
</organism>
<dbReference type="Proteomes" id="UP000232722">
    <property type="component" value="Unassembled WGS sequence"/>
</dbReference>
<keyword evidence="1" id="KW-0833">Ubl conjugation pathway</keyword>
<dbReference type="GO" id="GO:0004842">
    <property type="term" value="F:ubiquitin-protein transferase activity"/>
    <property type="evidence" value="ECO:0007669"/>
    <property type="project" value="InterPro"/>
</dbReference>
<dbReference type="InterPro" id="IPR035983">
    <property type="entry name" value="Hect_E3_ubiquitin_ligase"/>
</dbReference>
<evidence type="ECO:0000313" key="5">
    <source>
        <dbReference type="Proteomes" id="UP000232722"/>
    </source>
</evidence>
<dbReference type="VEuPathDB" id="FungiDB:RhiirFUN_024240"/>
<evidence type="ECO:0000256" key="1">
    <source>
        <dbReference type="ARBA" id="ARBA00022786"/>
    </source>
</evidence>
<dbReference type="InterPro" id="IPR000569">
    <property type="entry name" value="HECT_dom"/>
</dbReference>
<feature type="domain" description="HECT" evidence="3">
    <location>
        <begin position="572"/>
        <end position="680"/>
    </location>
</feature>
<evidence type="ECO:0000259" key="3">
    <source>
        <dbReference type="Pfam" id="PF00632"/>
    </source>
</evidence>
<gene>
    <name evidence="4" type="ORF">RhiirA5_397138</name>
</gene>
<name>A0A2N0PZ21_9GLOM</name>
<reference evidence="4 5" key="2">
    <citation type="submission" date="2017-09" db="EMBL/GenBank/DDBJ databases">
        <title>Extensive intraspecific genome diversity in a model arbuscular mycorrhizal fungus.</title>
        <authorList>
            <person name="Chen E.C."/>
            <person name="Morin E."/>
            <person name="Beaudet D."/>
            <person name="Noel J."/>
            <person name="Ndikumana S."/>
            <person name="Charron P."/>
            <person name="St-Onge C."/>
            <person name="Giorgi J."/>
            <person name="Grigoriev I.V."/>
            <person name="Roux C."/>
            <person name="Martin F.M."/>
            <person name="Corradi N."/>
        </authorList>
    </citation>
    <scope>NUCLEOTIDE SEQUENCE [LARGE SCALE GENOMIC DNA]</scope>
    <source>
        <strain evidence="4 5">A5</strain>
    </source>
</reference>
<dbReference type="VEuPathDB" id="FungiDB:RhiirA1_454007"/>
<proteinExistence type="predicted"/>
<dbReference type="VEuPathDB" id="FungiDB:FUN_001113"/>
<feature type="region of interest" description="Disordered" evidence="2">
    <location>
        <begin position="794"/>
        <end position="817"/>
    </location>
</feature>
<dbReference type="EMBL" id="LLXJ01000272">
    <property type="protein sequence ID" value="PKC12035.1"/>
    <property type="molecule type" value="Genomic_DNA"/>
</dbReference>
<dbReference type="Gene3D" id="3.30.2410.10">
    <property type="entry name" value="Hect, E3 ligase catalytic domain"/>
    <property type="match status" value="1"/>
</dbReference>
<comment type="caution">
    <text evidence="4">The sequence shown here is derived from an EMBL/GenBank/DDBJ whole genome shotgun (WGS) entry which is preliminary data.</text>
</comment>
<sequence length="817" mass="93518">MSGNFPCVRKTFGNGHVLEHFPDAQIPDIFLTLQNLSRICPESSITDAIAGSLTTSPISPTNTQTNNTRVNDFTEINTQNTESDENLQLSVDENNINSYEELKSLKFIKSMVFSHDNHEYINYKMLKEFPILQDFGWILMKPNPKNDLIPYQTDKIKDGKLLKKAASTRGKLYIAPELSDITLPVSQKYNSYDSDINLDSIIISSESSDNENHNSRPTNSQIQNSNTDTLTIQNTQNLNPDISIHEFLTNTLSQETTITDNLRLHGSNANRSESQATLSIHQSSEFSLNMAQNQSSIDNSNGSSSSIHNTLNAIEFRKQHLNSLKITYGINDGETTKITIIDRDSITDYLLNWAHSASAKDLIKEPIIEITNENVTDIGGAYRDSTELLWNQLKTKNLHGGIIFDGDSVLFIRSNPDIDMWNYAESVGKLLFWCWLHHGSWPRWLHQMHMNYIFEGIDSISYFDILKEYIPLLYKLALDVKTSPLLQTTKVIEWADNKGLDKDTILAMNNIDLSLYIAKYEVIDKRIVSLEKLKSGFNIANSIKDIKQYGWKRYEEELYMKLDYSIFFQQFNNFSNNITINNNDTHAASRKRIFSWFQDYIRKQPPLNLEIILKFITGCSRIPVLNKISINWISDSIRLARASTCSSLLILNQTYEDNHNSRMLFERELDLAFFYSDGFDEAIYRNAYNQIGQLTNNINDNIPIIDLTYQATHQSVNNNNNIPVINLEVDEETNSLQTSQVQIESSSDIIEVMDDENEFLQEQGGPQNLGQHSHRYPTRQAALTWNIVLPEHMDNSLNQTSGKKKKRGSKKKSANRR</sequence>
<feature type="compositionally biased region" description="Basic residues" evidence="2">
    <location>
        <begin position="802"/>
        <end position="817"/>
    </location>
</feature>
<reference evidence="4 5" key="1">
    <citation type="submission" date="2016-04" db="EMBL/GenBank/DDBJ databases">
        <title>Genome analyses suggest a sexual origin of heterokaryosis in a supposedly ancient asexual fungus.</title>
        <authorList>
            <person name="Ropars J."/>
            <person name="Sedzielewska K."/>
            <person name="Noel J."/>
            <person name="Charron P."/>
            <person name="Farinelli L."/>
            <person name="Marton T."/>
            <person name="Kruger M."/>
            <person name="Pelin A."/>
            <person name="Brachmann A."/>
            <person name="Corradi N."/>
        </authorList>
    </citation>
    <scope>NUCLEOTIDE SEQUENCE [LARGE SCALE GENOMIC DNA]</scope>
    <source>
        <strain evidence="4 5">A5</strain>
    </source>
</reference>
<accession>A0A2N0PZ21</accession>
<dbReference type="AlphaFoldDB" id="A0A2N0PZ21"/>